<evidence type="ECO:0000259" key="2">
    <source>
        <dbReference type="PROSITE" id="PS51186"/>
    </source>
</evidence>
<dbReference type="GO" id="GO:0016747">
    <property type="term" value="F:acyltransferase activity, transferring groups other than amino-acyl groups"/>
    <property type="evidence" value="ECO:0007669"/>
    <property type="project" value="InterPro"/>
</dbReference>
<organism evidence="3 4">
    <name type="scientific">Nonomuraea diastatica</name>
    <dbReference type="NCBI Taxonomy" id="1848329"/>
    <lineage>
        <taxon>Bacteria</taxon>
        <taxon>Bacillati</taxon>
        <taxon>Actinomycetota</taxon>
        <taxon>Actinomycetes</taxon>
        <taxon>Streptosporangiales</taxon>
        <taxon>Streptosporangiaceae</taxon>
        <taxon>Nonomuraea</taxon>
    </lineage>
</organism>
<evidence type="ECO:0000256" key="1">
    <source>
        <dbReference type="SAM" id="MobiDB-lite"/>
    </source>
</evidence>
<keyword evidence="4" id="KW-1185">Reference proteome</keyword>
<dbReference type="Pfam" id="PF13420">
    <property type="entry name" value="Acetyltransf_4"/>
    <property type="match status" value="1"/>
</dbReference>
<dbReference type="PANTHER" id="PTHR43072">
    <property type="entry name" value="N-ACETYLTRANSFERASE"/>
    <property type="match status" value="1"/>
</dbReference>
<dbReference type="AlphaFoldDB" id="A0A4R4W262"/>
<dbReference type="PANTHER" id="PTHR43072:SF8">
    <property type="entry name" value="ACYLTRANSFERASE FABY-RELATED"/>
    <property type="match status" value="1"/>
</dbReference>
<dbReference type="InterPro" id="IPR016181">
    <property type="entry name" value="Acyl_CoA_acyltransferase"/>
</dbReference>
<dbReference type="PROSITE" id="PS51186">
    <property type="entry name" value="GNAT"/>
    <property type="match status" value="1"/>
</dbReference>
<keyword evidence="3" id="KW-0808">Transferase</keyword>
<accession>A0A4R4W262</accession>
<feature type="compositionally biased region" description="Basic and acidic residues" evidence="1">
    <location>
        <begin position="184"/>
        <end position="194"/>
    </location>
</feature>
<comment type="caution">
    <text evidence="3">The sequence shown here is derived from an EMBL/GenBank/DDBJ whole genome shotgun (WGS) entry which is preliminary data.</text>
</comment>
<evidence type="ECO:0000313" key="4">
    <source>
        <dbReference type="Proteomes" id="UP000294543"/>
    </source>
</evidence>
<gene>
    <name evidence="3" type="ORF">E1294_48480</name>
</gene>
<name>A0A4R4W262_9ACTN</name>
<dbReference type="Gene3D" id="3.40.630.30">
    <property type="match status" value="1"/>
</dbReference>
<dbReference type="OrthoDB" id="3173333at2"/>
<proteinExistence type="predicted"/>
<protein>
    <submittedName>
        <fullName evidence="3">N-acetyltransferase family protein</fullName>
    </submittedName>
</protein>
<dbReference type="Proteomes" id="UP000294543">
    <property type="component" value="Unassembled WGS sequence"/>
</dbReference>
<evidence type="ECO:0000313" key="3">
    <source>
        <dbReference type="EMBL" id="TDD07000.1"/>
    </source>
</evidence>
<reference evidence="3 4" key="1">
    <citation type="submission" date="2019-03" db="EMBL/GenBank/DDBJ databases">
        <title>Draft genome sequences of novel Actinobacteria.</title>
        <authorList>
            <person name="Sahin N."/>
            <person name="Ay H."/>
            <person name="Saygin H."/>
        </authorList>
    </citation>
    <scope>NUCLEOTIDE SEQUENCE [LARGE SCALE GENOMIC DNA]</scope>
    <source>
        <strain evidence="3 4">KC712</strain>
    </source>
</reference>
<dbReference type="SUPFAM" id="SSF55729">
    <property type="entry name" value="Acyl-CoA N-acyltransferases (Nat)"/>
    <property type="match status" value="1"/>
</dbReference>
<sequence>MTKVRALADADLPAVAAVYAHYVTGSVVTFDETPPSPEDWRAKAAGVTRAGMPFLVAEVDGRIAGYAYLAQYRPKPAYRHTVEDTIYLAPGMTGRGLGRLLLGELIDAARRTHARRIVAVIADSGDPSSARLHEAFGFAEAGRLRSVGFKHGRWIDTVLLQFDLEADAPVRADGAEPVRPSGKLRQDRGCEPTR</sequence>
<feature type="domain" description="N-acetyltransferase" evidence="2">
    <location>
        <begin position="2"/>
        <end position="165"/>
    </location>
</feature>
<dbReference type="InterPro" id="IPR000182">
    <property type="entry name" value="GNAT_dom"/>
</dbReference>
<dbReference type="EMBL" id="SMKP01000270">
    <property type="protein sequence ID" value="TDD07000.1"/>
    <property type="molecule type" value="Genomic_DNA"/>
</dbReference>
<dbReference type="RefSeq" id="WP_132518971.1">
    <property type="nucleotide sequence ID" value="NZ_SMKP01000270.1"/>
</dbReference>
<feature type="region of interest" description="Disordered" evidence="1">
    <location>
        <begin position="173"/>
        <end position="194"/>
    </location>
</feature>